<dbReference type="Gene3D" id="2.40.50.140">
    <property type="entry name" value="Nucleic acid-binding proteins"/>
    <property type="match status" value="1"/>
</dbReference>
<comment type="caution">
    <text evidence="2">Lacks conserved residue(s) required for the propagation of feature annotation.</text>
</comment>
<dbReference type="Pfam" id="PF00436">
    <property type="entry name" value="SSB"/>
    <property type="match status" value="1"/>
</dbReference>
<dbReference type="PANTHER" id="PTHR10302:SF27">
    <property type="entry name" value="SINGLE-STRANDED DNA-BINDING PROTEIN"/>
    <property type="match status" value="1"/>
</dbReference>
<evidence type="ECO:0000313" key="4">
    <source>
        <dbReference type="EMBL" id="VEU70405.1"/>
    </source>
</evidence>
<keyword evidence="1 2" id="KW-0238">DNA-binding</keyword>
<dbReference type="GO" id="GO:0003697">
    <property type="term" value="F:single-stranded DNA binding"/>
    <property type="evidence" value="ECO:0007669"/>
    <property type="project" value="UniProtKB-UniRule"/>
</dbReference>
<evidence type="ECO:0000256" key="2">
    <source>
        <dbReference type="HAMAP-Rule" id="MF_00984"/>
    </source>
</evidence>
<name>A0A449AV82_9BACT</name>
<gene>
    <name evidence="4" type="primary">ssb</name>
    <name evidence="4" type="ORF">NCTC10194_00416</name>
</gene>
<dbReference type="GO" id="GO:0006260">
    <property type="term" value="P:DNA replication"/>
    <property type="evidence" value="ECO:0007669"/>
    <property type="project" value="InterPro"/>
</dbReference>
<dbReference type="SUPFAM" id="SSF50249">
    <property type="entry name" value="Nucleic acid-binding proteins"/>
    <property type="match status" value="1"/>
</dbReference>
<evidence type="ECO:0000256" key="3">
    <source>
        <dbReference type="RuleBase" id="RU000524"/>
    </source>
</evidence>
<dbReference type="InterPro" id="IPR011344">
    <property type="entry name" value="ssDNA-bd"/>
</dbReference>
<reference evidence="4 5" key="1">
    <citation type="submission" date="2019-01" db="EMBL/GenBank/DDBJ databases">
        <authorList>
            <consortium name="Pathogen Informatics"/>
        </authorList>
    </citation>
    <scope>NUCLEOTIDE SEQUENCE [LARGE SCALE GENOMIC DNA]</scope>
    <source>
        <strain evidence="4 5">NCTC10194</strain>
    </source>
</reference>
<sequence length="187" mass="20525">MINSVILVGRLTATPTLATTSNGISYVRFSLAINRRGNSDVTDFINLVAWRNTADYISKYATKGALVAVEGELHSNTYTSATTNSTVRSFDVLVNNFRLLESRQASQNRNANYSNHNSENFATKGFTPNFQNHANQTSEIDFSSVRTSNSSTISSPILDDEVNPVATHDVDSLFDMDFSGAKIPDED</sequence>
<dbReference type="PROSITE" id="PS50935">
    <property type="entry name" value="SSB"/>
    <property type="match status" value="1"/>
</dbReference>
<organism evidence="4 5">
    <name type="scientific">Mycoplasmopsis glycophila</name>
    <dbReference type="NCBI Taxonomy" id="171285"/>
    <lineage>
        <taxon>Bacteria</taxon>
        <taxon>Bacillati</taxon>
        <taxon>Mycoplasmatota</taxon>
        <taxon>Mycoplasmoidales</taxon>
        <taxon>Metamycoplasmataceae</taxon>
        <taxon>Mycoplasmopsis</taxon>
    </lineage>
</organism>
<dbReference type="CDD" id="cd04496">
    <property type="entry name" value="SSB_OBF"/>
    <property type="match status" value="1"/>
</dbReference>
<dbReference type="InterPro" id="IPR012340">
    <property type="entry name" value="NA-bd_OB-fold"/>
</dbReference>
<dbReference type="PANTHER" id="PTHR10302">
    <property type="entry name" value="SINGLE-STRANDED DNA-BINDING PROTEIN"/>
    <property type="match status" value="1"/>
</dbReference>
<keyword evidence="5" id="KW-1185">Reference proteome</keyword>
<accession>A0A449AV82</accession>
<dbReference type="RefSeq" id="WP_052352993.1">
    <property type="nucleotide sequence ID" value="NZ_LR215024.1"/>
</dbReference>
<comment type="subunit">
    <text evidence="2">Homotetramer.</text>
</comment>
<evidence type="ECO:0000313" key="5">
    <source>
        <dbReference type="Proteomes" id="UP000290815"/>
    </source>
</evidence>
<dbReference type="AlphaFoldDB" id="A0A449AV82"/>
<dbReference type="KEGG" id="mgly:NCTC10194_00416"/>
<dbReference type="EMBL" id="LR215024">
    <property type="protein sequence ID" value="VEU70405.1"/>
    <property type="molecule type" value="Genomic_DNA"/>
</dbReference>
<dbReference type="GO" id="GO:0009295">
    <property type="term" value="C:nucleoid"/>
    <property type="evidence" value="ECO:0007669"/>
    <property type="project" value="TreeGrafter"/>
</dbReference>
<dbReference type="HAMAP" id="MF_00984">
    <property type="entry name" value="SSB"/>
    <property type="match status" value="1"/>
</dbReference>
<dbReference type="InterPro" id="IPR000424">
    <property type="entry name" value="Primosome_PriB/ssb"/>
</dbReference>
<proteinExistence type="inferred from homology"/>
<evidence type="ECO:0000256" key="1">
    <source>
        <dbReference type="ARBA" id="ARBA00023125"/>
    </source>
</evidence>
<protein>
    <recommendedName>
        <fullName evidence="2 3">Single-stranded DNA-binding protein</fullName>
        <shortName evidence="2">SSB</shortName>
    </recommendedName>
</protein>
<dbReference type="NCBIfam" id="TIGR00621">
    <property type="entry name" value="ssb"/>
    <property type="match status" value="1"/>
</dbReference>
<dbReference type="Proteomes" id="UP000290815">
    <property type="component" value="Chromosome"/>
</dbReference>